<evidence type="ECO:0000256" key="1">
    <source>
        <dbReference type="ARBA" id="ARBA00022679"/>
    </source>
</evidence>
<dbReference type="Pfam" id="PF13302">
    <property type="entry name" value="Acetyltransf_3"/>
    <property type="match status" value="1"/>
</dbReference>
<evidence type="ECO:0000313" key="6">
    <source>
        <dbReference type="Proteomes" id="UP001528912"/>
    </source>
</evidence>
<reference evidence="5 6" key="1">
    <citation type="submission" date="2023-03" db="EMBL/GenBank/DDBJ databases">
        <title>YIM 133296 draft genome.</title>
        <authorList>
            <person name="Xiong L."/>
        </authorList>
    </citation>
    <scope>NUCLEOTIDE SEQUENCE [LARGE SCALE GENOMIC DNA]</scope>
    <source>
        <strain evidence="5 6">YIM 133296</strain>
    </source>
</reference>
<dbReference type="EMBL" id="JAROAV010000029">
    <property type="protein sequence ID" value="MDF8264906.1"/>
    <property type="molecule type" value="Genomic_DNA"/>
</dbReference>
<gene>
    <name evidence="5" type="ORF">P4R38_11685</name>
</gene>
<dbReference type="PANTHER" id="PTHR43792:SF8">
    <property type="entry name" value="[RIBOSOMAL PROTEIN US5]-ALANINE N-ACETYLTRANSFERASE"/>
    <property type="match status" value="1"/>
</dbReference>
<proteinExistence type="inferred from homology"/>
<dbReference type="Proteomes" id="UP001528912">
    <property type="component" value="Unassembled WGS sequence"/>
</dbReference>
<dbReference type="Gene3D" id="3.40.630.30">
    <property type="match status" value="1"/>
</dbReference>
<evidence type="ECO:0000256" key="2">
    <source>
        <dbReference type="ARBA" id="ARBA00023315"/>
    </source>
</evidence>
<comment type="caution">
    <text evidence="5">The sequence shown here is derived from an EMBL/GenBank/DDBJ whole genome shotgun (WGS) entry which is preliminary data.</text>
</comment>
<evidence type="ECO:0000259" key="4">
    <source>
        <dbReference type="PROSITE" id="PS51186"/>
    </source>
</evidence>
<keyword evidence="1" id="KW-0808">Transferase</keyword>
<keyword evidence="6" id="KW-1185">Reference proteome</keyword>
<keyword evidence="2" id="KW-0012">Acyltransferase</keyword>
<organism evidence="5 6">
    <name type="scientific">Luteipulveratus flavus</name>
    <dbReference type="NCBI Taxonomy" id="3031728"/>
    <lineage>
        <taxon>Bacteria</taxon>
        <taxon>Bacillati</taxon>
        <taxon>Actinomycetota</taxon>
        <taxon>Actinomycetes</taxon>
        <taxon>Micrococcales</taxon>
        <taxon>Dermacoccaceae</taxon>
        <taxon>Luteipulveratus</taxon>
    </lineage>
</organism>
<evidence type="ECO:0000256" key="3">
    <source>
        <dbReference type="ARBA" id="ARBA00038502"/>
    </source>
</evidence>
<sequence>MIRDWPVALEGLHHGTNVRLRPMHARRDRQAFLVLRRQNAAWTRPWDSTSPYPGGGSSFGHVVRVQQREARQGRMLPFALDVDGELSGQMHLFNIVRGALQSGSVGYWIAERNAGRGIVPFALALMIDHAFGPMRLHRVEVNIRPENAKSLSVVRKLGLRDEGIRRAYLHIAGEWHDHRSFALTVEDLDGRSAVHRLHHESH</sequence>
<evidence type="ECO:0000313" key="5">
    <source>
        <dbReference type="EMBL" id="MDF8264906.1"/>
    </source>
</evidence>
<feature type="domain" description="N-acetyltransferase" evidence="4">
    <location>
        <begin position="18"/>
        <end position="186"/>
    </location>
</feature>
<dbReference type="PROSITE" id="PS51186">
    <property type="entry name" value="GNAT"/>
    <property type="match status" value="1"/>
</dbReference>
<dbReference type="RefSeq" id="WP_277192294.1">
    <property type="nucleotide sequence ID" value="NZ_JAROAV010000029.1"/>
</dbReference>
<dbReference type="PANTHER" id="PTHR43792">
    <property type="entry name" value="GNAT FAMILY, PUTATIVE (AFU_ORTHOLOGUE AFUA_3G00765)-RELATED-RELATED"/>
    <property type="match status" value="1"/>
</dbReference>
<dbReference type="SUPFAM" id="SSF55729">
    <property type="entry name" value="Acyl-CoA N-acyltransferases (Nat)"/>
    <property type="match status" value="1"/>
</dbReference>
<name>A0ABT6C869_9MICO</name>
<protein>
    <submittedName>
        <fullName evidence="5">GNAT family protein</fullName>
    </submittedName>
</protein>
<accession>A0ABT6C869</accession>
<comment type="similarity">
    <text evidence="3">Belongs to the acetyltransferase family. RimJ subfamily.</text>
</comment>
<dbReference type="InterPro" id="IPR051531">
    <property type="entry name" value="N-acetyltransferase"/>
</dbReference>
<dbReference type="InterPro" id="IPR000182">
    <property type="entry name" value="GNAT_dom"/>
</dbReference>
<dbReference type="InterPro" id="IPR016181">
    <property type="entry name" value="Acyl_CoA_acyltransferase"/>
</dbReference>